<name>A0A168LVQ3_9BACL</name>
<sequence length="158" mass="17984">MTFNTVLPIWQAIQTRFHKTVKGLPEEDLNLQIGSSSIESLIRHNAEVEFMFADWFFGKQLPEDHNKAKNDDVLSNNESVNRVEELVELLASSNTHFIEAMRELPEDSWHQIVESRMGPSTPLEAVGRLMYHTGIHSGQISLIQKNALRIEEATNTTV</sequence>
<dbReference type="RefSeq" id="WP_068651067.1">
    <property type="nucleotide sequence ID" value="NZ_CP043611.1"/>
</dbReference>
<protein>
    <recommendedName>
        <fullName evidence="1">DinB-like domain-containing protein</fullName>
    </recommendedName>
</protein>
<feature type="domain" description="DinB-like" evidence="1">
    <location>
        <begin position="12"/>
        <end position="140"/>
    </location>
</feature>
<dbReference type="EMBL" id="LVJI01000024">
    <property type="protein sequence ID" value="OAB43901.1"/>
    <property type="molecule type" value="Genomic_DNA"/>
</dbReference>
<evidence type="ECO:0000259" key="1">
    <source>
        <dbReference type="Pfam" id="PF12867"/>
    </source>
</evidence>
<dbReference type="Proteomes" id="UP000077355">
    <property type="component" value="Unassembled WGS sequence"/>
</dbReference>
<gene>
    <name evidence="2" type="ORF">PBAT_16900</name>
</gene>
<accession>A0A168LVQ3</accession>
<comment type="caution">
    <text evidence="2">The sequence shown here is derived from an EMBL/GenBank/DDBJ whole genome shotgun (WGS) entry which is preliminary data.</text>
</comment>
<dbReference type="AlphaFoldDB" id="A0A168LVQ3"/>
<dbReference type="Gene3D" id="1.20.120.450">
    <property type="entry name" value="dinb family like domain"/>
    <property type="match status" value="1"/>
</dbReference>
<dbReference type="InterPro" id="IPR024775">
    <property type="entry name" value="DinB-like"/>
</dbReference>
<dbReference type="OrthoDB" id="824606at2"/>
<reference evidence="2 3" key="1">
    <citation type="submission" date="2016-03" db="EMBL/GenBank/DDBJ databases">
        <title>Draft genome sequence of Paenibacillus antarcticus CECT 5836.</title>
        <authorList>
            <person name="Shin S.-K."/>
            <person name="Yi H."/>
        </authorList>
    </citation>
    <scope>NUCLEOTIDE SEQUENCE [LARGE SCALE GENOMIC DNA]</scope>
    <source>
        <strain evidence="2 3">CECT 5836</strain>
    </source>
</reference>
<dbReference type="SUPFAM" id="SSF109854">
    <property type="entry name" value="DinB/YfiT-like putative metalloenzymes"/>
    <property type="match status" value="1"/>
</dbReference>
<dbReference type="InterPro" id="IPR034660">
    <property type="entry name" value="DinB/YfiT-like"/>
</dbReference>
<dbReference type="Pfam" id="PF12867">
    <property type="entry name" value="DinB_2"/>
    <property type="match status" value="1"/>
</dbReference>
<proteinExistence type="predicted"/>
<organism evidence="2 3">
    <name type="scientific">Paenibacillus antarcticus</name>
    <dbReference type="NCBI Taxonomy" id="253703"/>
    <lineage>
        <taxon>Bacteria</taxon>
        <taxon>Bacillati</taxon>
        <taxon>Bacillota</taxon>
        <taxon>Bacilli</taxon>
        <taxon>Bacillales</taxon>
        <taxon>Paenibacillaceae</taxon>
        <taxon>Paenibacillus</taxon>
    </lineage>
</organism>
<evidence type="ECO:0000313" key="2">
    <source>
        <dbReference type="EMBL" id="OAB43901.1"/>
    </source>
</evidence>
<evidence type="ECO:0000313" key="3">
    <source>
        <dbReference type="Proteomes" id="UP000077355"/>
    </source>
</evidence>
<keyword evidence="3" id="KW-1185">Reference proteome</keyword>